<sequence length="32" mass="3779">MRHLDTSAFVRNMRALAEFVTRTTTDCTAWNY</sequence>
<dbReference type="EnsemblBacteria" id="ABF87453">
    <property type="protein sequence ID" value="ABF87453"/>
    <property type="gene ID" value="MXAN_1722"/>
</dbReference>
<keyword evidence="2" id="KW-1185">Reference proteome</keyword>
<organism evidence="1 2">
    <name type="scientific">Myxococcus xanthus (strain DK1622)</name>
    <dbReference type="NCBI Taxonomy" id="246197"/>
    <lineage>
        <taxon>Bacteria</taxon>
        <taxon>Pseudomonadati</taxon>
        <taxon>Myxococcota</taxon>
        <taxon>Myxococcia</taxon>
        <taxon>Myxococcales</taxon>
        <taxon>Cystobacterineae</taxon>
        <taxon>Myxococcaceae</taxon>
        <taxon>Myxococcus</taxon>
    </lineage>
</organism>
<proteinExistence type="predicted"/>
<dbReference type="Proteomes" id="UP000002402">
    <property type="component" value="Chromosome"/>
</dbReference>
<dbReference type="AlphaFoldDB" id="Q1DBK0"/>
<gene>
    <name evidence="1" type="ordered locus">MXAN_1722</name>
</gene>
<accession>Q1DBK0</accession>
<evidence type="ECO:0000313" key="1">
    <source>
        <dbReference type="EMBL" id="ABF87453.1"/>
    </source>
</evidence>
<protein>
    <submittedName>
        <fullName evidence="1">Uncharacterized protein</fullName>
    </submittedName>
</protein>
<name>Q1DBK0_MYXXD</name>
<dbReference type="HOGENOM" id="CLU_3390400_0_0_7"/>
<reference evidence="1 2" key="1">
    <citation type="journal article" date="2006" name="Proc. Natl. Acad. Sci. U.S.A.">
        <title>Evolution of sensory complexity recorded in a myxobacterial genome.</title>
        <authorList>
            <person name="Goldman B.S."/>
            <person name="Nierman W.C."/>
            <person name="Kaiser D."/>
            <person name="Slater S.C."/>
            <person name="Durkin A.S."/>
            <person name="Eisen J.A."/>
            <person name="Ronning C.M."/>
            <person name="Barbazuk W.B."/>
            <person name="Blanchard M."/>
            <person name="Field C."/>
            <person name="Halling C."/>
            <person name="Hinkle G."/>
            <person name="Iartchuk O."/>
            <person name="Kim H.S."/>
            <person name="Mackenzie C."/>
            <person name="Madupu R."/>
            <person name="Miller N."/>
            <person name="Shvartsbeyn A."/>
            <person name="Sullivan S.A."/>
            <person name="Vaudin M."/>
            <person name="Wiegand R."/>
            <person name="Kaplan H.B."/>
        </authorList>
    </citation>
    <scope>NUCLEOTIDE SEQUENCE [LARGE SCALE GENOMIC DNA]</scope>
    <source>
        <strain evidence="2">DK1622</strain>
    </source>
</reference>
<dbReference type="EMBL" id="CP000113">
    <property type="protein sequence ID" value="ABF87453.1"/>
    <property type="molecule type" value="Genomic_DNA"/>
</dbReference>
<evidence type="ECO:0000313" key="2">
    <source>
        <dbReference type="Proteomes" id="UP000002402"/>
    </source>
</evidence>
<dbReference type="KEGG" id="mxa:MXAN_1722"/>